<evidence type="ECO:0000256" key="2">
    <source>
        <dbReference type="SAM" id="MobiDB-lite"/>
    </source>
</evidence>
<feature type="transmembrane region" description="Helical" evidence="3">
    <location>
        <begin position="374"/>
        <end position="401"/>
    </location>
</feature>
<keyword evidence="3" id="KW-1133">Transmembrane helix</keyword>
<sequence>MRQSCFFVVLFTVLTYQDGNASIYDWVWSKNSEESNDVVPSDGIPLVSIPYESMTEDEKFLQEAAKFSEIQVSSALDTCQHKVVMKIKTSCSDMTEEELAKMSVSLLNCQSAAEGRKLFPCTEEMTLRQCTTEMDPDMWNAYHLMSNRARAVCYAARNIQFRALTEITVNKLMNTAHSQIKAMGSLKESQERLEEQTIDALNSVATGNKVLLEQQESLKEAQSSAHSLVARNLQILNNEKALIRSGHAQLLAMTDDIRKKLEKASQELADHSTERNENHQEVLADLKNMQEQAHQIWDRIESSTNHILEHNMEAAEQYEQTLKQLDQINQTVHFLLDLTNTLKTEVDQKLGWITNYIGDTGDQFEKVYRTGLHAIYLLIAMIVASFLQAPFLTRFTIMGILPLNLLSYLKEGAEASLDFGSITALIFLITGMHYLIVAIHYILRPKDVAIKPTNTGVMPSINILGANSTPINYINGNNVRRDAAVNDTKESVLFTMLHKILGIPSVLIYQANSCKNKLWSCVPTMPSWGRGNSQLLHEEMSCSYLPSKKSREELITDYTGHYPNMSDDMSSASIHESRNLLNEHYDNYNESDDLVDATELRRRTTRNGSVTRSNFVYPPSPSRSNTPFMTGTSKNQCGALTRTGKRCRLSSNLGGNFCHRHSNGSSFMGD</sequence>
<reference evidence="6 7" key="1">
    <citation type="submission" date="2025-05" db="UniProtKB">
        <authorList>
            <consortium name="RefSeq"/>
        </authorList>
    </citation>
    <scope>IDENTIFICATION</scope>
    <source>
        <tissue evidence="6 7">Thorax and Abdomen</tissue>
    </source>
</reference>
<keyword evidence="5" id="KW-1185">Reference proteome</keyword>
<evidence type="ECO:0000256" key="3">
    <source>
        <dbReference type="SAM" id="Phobius"/>
    </source>
</evidence>
<feature type="transmembrane region" description="Helical" evidence="3">
    <location>
        <begin position="422"/>
        <end position="443"/>
    </location>
</feature>
<dbReference type="KEGG" id="nlo:107224981"/>
<dbReference type="PANTHER" id="PTHR33538:SF1">
    <property type="entry name" value="PROTEIN BRAMBLEBERRY"/>
    <property type="match status" value="1"/>
</dbReference>
<organism evidence="5 6">
    <name type="scientific">Neodiprion lecontei</name>
    <name type="common">Redheaded pine sawfly</name>
    <dbReference type="NCBI Taxonomy" id="441921"/>
    <lineage>
        <taxon>Eukaryota</taxon>
        <taxon>Metazoa</taxon>
        <taxon>Ecdysozoa</taxon>
        <taxon>Arthropoda</taxon>
        <taxon>Hexapoda</taxon>
        <taxon>Insecta</taxon>
        <taxon>Pterygota</taxon>
        <taxon>Neoptera</taxon>
        <taxon>Endopterygota</taxon>
        <taxon>Hymenoptera</taxon>
        <taxon>Tenthredinoidea</taxon>
        <taxon>Diprionidae</taxon>
        <taxon>Diprioninae</taxon>
        <taxon>Neodiprion</taxon>
    </lineage>
</organism>
<dbReference type="RefSeq" id="XP_046594075.1">
    <property type="nucleotide sequence ID" value="XM_046738119.1"/>
</dbReference>
<dbReference type="OrthoDB" id="5978806at2759"/>
<dbReference type="GeneID" id="107224981"/>
<accession>A0A6J0C2Q0</accession>
<evidence type="ECO:0000313" key="5">
    <source>
        <dbReference type="Proteomes" id="UP000829291"/>
    </source>
</evidence>
<feature type="coiled-coil region" evidence="1">
    <location>
        <begin position="254"/>
        <end position="331"/>
    </location>
</feature>
<proteinExistence type="predicted"/>
<feature type="signal peptide" evidence="4">
    <location>
        <begin position="1"/>
        <end position="21"/>
    </location>
</feature>
<evidence type="ECO:0000256" key="1">
    <source>
        <dbReference type="SAM" id="Coils"/>
    </source>
</evidence>
<feature type="chain" id="PRO_5045019092" evidence="4">
    <location>
        <begin position="22"/>
        <end position="670"/>
    </location>
</feature>
<keyword evidence="1" id="KW-0175">Coiled coil</keyword>
<protein>
    <submittedName>
        <fullName evidence="6 7">Protein brambleberry isoform X1</fullName>
    </submittedName>
</protein>
<feature type="region of interest" description="Disordered" evidence="2">
    <location>
        <begin position="610"/>
        <end position="633"/>
    </location>
</feature>
<feature type="compositionally biased region" description="Polar residues" evidence="2">
    <location>
        <begin position="622"/>
        <end position="633"/>
    </location>
</feature>
<gene>
    <name evidence="6 7" type="primary">LOC107224981</name>
</gene>
<dbReference type="RefSeq" id="XP_015520753.2">
    <property type="nucleotide sequence ID" value="XM_015665267.2"/>
</dbReference>
<keyword evidence="4" id="KW-0732">Signal</keyword>
<evidence type="ECO:0000313" key="7">
    <source>
        <dbReference type="RefSeq" id="XP_046594075.1"/>
    </source>
</evidence>
<keyword evidence="3" id="KW-0472">Membrane</keyword>
<dbReference type="Proteomes" id="UP000829291">
    <property type="component" value="Chromosome 4"/>
</dbReference>
<evidence type="ECO:0000256" key="4">
    <source>
        <dbReference type="SAM" id="SignalP"/>
    </source>
</evidence>
<dbReference type="InParanoid" id="A0A6J0C2Q0"/>
<dbReference type="PANTHER" id="PTHR33538">
    <property type="entry name" value="PROTEIN GAMETE EXPRESSED 1"/>
    <property type="match status" value="1"/>
</dbReference>
<evidence type="ECO:0000313" key="6">
    <source>
        <dbReference type="RefSeq" id="XP_015520753.2"/>
    </source>
</evidence>
<keyword evidence="3" id="KW-0812">Transmembrane</keyword>
<dbReference type="InterPro" id="IPR040346">
    <property type="entry name" value="GEX1/Brambleberry"/>
</dbReference>
<name>A0A6J0C2Q0_NEOLC</name>